<evidence type="ECO:0000256" key="1">
    <source>
        <dbReference type="SAM" id="Phobius"/>
    </source>
</evidence>
<evidence type="ECO:0008006" key="4">
    <source>
        <dbReference type="Google" id="ProtNLM"/>
    </source>
</evidence>
<keyword evidence="1" id="KW-0812">Transmembrane</keyword>
<feature type="transmembrane region" description="Helical" evidence="1">
    <location>
        <begin position="20"/>
        <end position="38"/>
    </location>
</feature>
<gene>
    <name evidence="2" type="ORF">A3C59_04820</name>
</gene>
<evidence type="ECO:0000313" key="3">
    <source>
        <dbReference type="Proteomes" id="UP000176902"/>
    </source>
</evidence>
<dbReference type="STRING" id="1797768.A3C59_04820"/>
<keyword evidence="1" id="KW-0472">Membrane</keyword>
<evidence type="ECO:0000313" key="2">
    <source>
        <dbReference type="EMBL" id="OGE30273.1"/>
    </source>
</evidence>
<dbReference type="Proteomes" id="UP000176902">
    <property type="component" value="Unassembled WGS sequence"/>
</dbReference>
<proteinExistence type="predicted"/>
<comment type="caution">
    <text evidence="2">The sequence shown here is derived from an EMBL/GenBank/DDBJ whole genome shotgun (WGS) entry which is preliminary data.</text>
</comment>
<sequence>MTIIKTFDTEENKNKFPKKYIILSILGLFMLTIIEIWASNTAVAFGESFEKLSLSEKNLKMENQILKNEIAKKASLSNIASRSAELGFSVSQSIQYIR</sequence>
<reference evidence="2 3" key="1">
    <citation type="journal article" date="2016" name="Nat. Commun.">
        <title>Thousands of microbial genomes shed light on interconnected biogeochemical processes in an aquifer system.</title>
        <authorList>
            <person name="Anantharaman K."/>
            <person name="Brown C.T."/>
            <person name="Hug L.A."/>
            <person name="Sharon I."/>
            <person name="Castelle C.J."/>
            <person name="Probst A.J."/>
            <person name="Thomas B.C."/>
            <person name="Singh A."/>
            <person name="Wilkins M.J."/>
            <person name="Karaoz U."/>
            <person name="Brodie E.L."/>
            <person name="Williams K.H."/>
            <person name="Hubbard S.S."/>
            <person name="Banfield J.F."/>
        </authorList>
    </citation>
    <scope>NUCLEOTIDE SEQUENCE [LARGE SCALE GENOMIC DNA]</scope>
</reference>
<dbReference type="AlphaFoldDB" id="A0A1F5JNM8"/>
<protein>
    <recommendedName>
        <fullName evidence="4">Cell division protein FtsL</fullName>
    </recommendedName>
</protein>
<dbReference type="EMBL" id="MFCV01000048">
    <property type="protein sequence ID" value="OGE30273.1"/>
    <property type="molecule type" value="Genomic_DNA"/>
</dbReference>
<name>A0A1F5JNM8_9BACT</name>
<organism evidence="2 3">
    <name type="scientific">Candidatus Daviesbacteria bacterium RIFCSPHIGHO2_02_FULL_36_13</name>
    <dbReference type="NCBI Taxonomy" id="1797768"/>
    <lineage>
        <taxon>Bacteria</taxon>
        <taxon>Candidatus Daviesiibacteriota</taxon>
    </lineage>
</organism>
<keyword evidence="1" id="KW-1133">Transmembrane helix</keyword>
<accession>A0A1F5JNM8</accession>